<feature type="compositionally biased region" description="Acidic residues" evidence="2">
    <location>
        <begin position="830"/>
        <end position="854"/>
    </location>
</feature>
<protein>
    <recommendedName>
        <fullName evidence="5">Transcription factor hoxa13</fullName>
    </recommendedName>
</protein>
<evidence type="ECO:0008006" key="5">
    <source>
        <dbReference type="Google" id="ProtNLM"/>
    </source>
</evidence>
<dbReference type="RefSeq" id="XP_060279685.1">
    <property type="nucleotide sequence ID" value="XM_060430235.1"/>
</dbReference>
<feature type="compositionally biased region" description="Low complexity" evidence="2">
    <location>
        <begin position="293"/>
        <end position="336"/>
    </location>
</feature>
<evidence type="ECO:0000313" key="4">
    <source>
        <dbReference type="Proteomes" id="UP001244011"/>
    </source>
</evidence>
<feature type="compositionally biased region" description="Polar residues" evidence="2">
    <location>
        <begin position="21"/>
        <end position="31"/>
    </location>
</feature>
<feature type="region of interest" description="Disordered" evidence="2">
    <location>
        <begin position="616"/>
        <end position="636"/>
    </location>
</feature>
<gene>
    <name evidence="3" type="ORF">QBC33DRAFT_562804</name>
</gene>
<feature type="compositionally biased region" description="Basic and acidic residues" evidence="2">
    <location>
        <begin position="617"/>
        <end position="633"/>
    </location>
</feature>
<organism evidence="3 4">
    <name type="scientific">Phialemonium atrogriseum</name>
    <dbReference type="NCBI Taxonomy" id="1093897"/>
    <lineage>
        <taxon>Eukaryota</taxon>
        <taxon>Fungi</taxon>
        <taxon>Dikarya</taxon>
        <taxon>Ascomycota</taxon>
        <taxon>Pezizomycotina</taxon>
        <taxon>Sordariomycetes</taxon>
        <taxon>Sordariomycetidae</taxon>
        <taxon>Cephalothecales</taxon>
        <taxon>Cephalothecaceae</taxon>
        <taxon>Phialemonium</taxon>
    </lineage>
</organism>
<dbReference type="PANTHER" id="PTHR23242:SF9">
    <property type="entry name" value="TRANSCRIPTION FACTOR HOXA13"/>
    <property type="match status" value="1"/>
</dbReference>
<dbReference type="Proteomes" id="UP001244011">
    <property type="component" value="Unassembled WGS sequence"/>
</dbReference>
<keyword evidence="4" id="KW-1185">Reference proteome</keyword>
<feature type="region of interest" description="Disordered" evidence="2">
    <location>
        <begin position="1236"/>
        <end position="1257"/>
    </location>
</feature>
<feature type="coiled-coil region" evidence="1">
    <location>
        <begin position="371"/>
        <end position="406"/>
    </location>
</feature>
<proteinExistence type="predicted"/>
<feature type="region of interest" description="Disordered" evidence="2">
    <location>
        <begin position="1"/>
        <end position="35"/>
    </location>
</feature>
<sequence length="1257" mass="132322">MEDTNGSLKGSHVVDGMNGSLKPSLSGSTGISRRRTAHKGPSFLARSFSLAARVLTWYSIVTILFRCPSTLEACDETSPAICRPYLQIRHAVSPHLEPYYDAYAAPYVDLVRPYYNTLDRVVIAPSWGYASKYGAPRVAQAQAHGKALWETNVQPQLLKYQTSAKARYDQSLAPHISRFSTTVGPYYDVAKTNALQTYYELLLPSYEFIQPYAHQGYRATSAFVTDTAVPSAVWSFNRTYVFLDSTIWPRLRVVYVENVEPQLVKIGQRLGRYNGKTRSQTPVVQTFSSPVSTAASSFTKPAPPASSSSVATSSTTEESSSTPSPETSSVQSTEPSHAAAEPAGLRNSAEQIQAPELEKGEEGNEVRKTAREIVAEDLRDWQERYAKAADEGAAEMEDRVAEISNRMISQSVKRTGKALVGQLQSTVVSDLVALRRDILNIVGAVAKGSASAEAANEQINIVVRRAGMSIKDKAQEVRTWREKYETELQASITTAAQEHFTILDGIRDLAIQKIGMKWAWMDGVTYRDWAKYHQLKGRFDEWQGDLHKLIVSHPALEAAQLEGANIEDEAMALAQSAAKELARLKQVAGWKIVAKDATTEFDSELMKQAAEAVESARAAEEAVDSEVKGRTDNAADTAESVAEAVVGEAASVFEPADASETVVSAAEPVENAASAASESLEASASVVSEPVHSAASVAAESVGSASSIASESLESVSSAGESVASSVSDDVSSFAEEAASPTSKNLKSSASGTISEATEQASSVVEELSKSASSVASSVETAITDDTEELGQDAPDLAAEATAAVLVETPIILGNTTELEEDGPAPVELPVEESEIEESVEEDSEEEDSEEDDTPISSATASVKSAMFGAAAQSVPSREPVFDDDAFDNAASAMKSIRTELPASLASIAESAYSAASSRADQQYSRALSMVSAQIRGTPKPMQEKILASVTSAYSDAMESARSRLDDALRVAREQIGATSTSTNILPTSIPVPTVPTVDWSRVESIAAERLNEGRAWAEEQYESAKIAVGLATPTASTPAELAEKLLDSAKHNYYAGLGVAHARYSEFIEAASAAFSSMTATPTPTDLAGTVSSAASVASESAVSAGGAIADSWDAALSGISAQVYGAPTPTPWYESLCSAASDGATSAAAAAGTHAAAATEEAASRYSAVSSIVSELVAGKEPTFTESVYSRLDAAYSGVAASAVSLAGEAQATASEALDNASEAVMSAGERVASAASGAAEAVRDTVGGSSKDEL</sequence>
<dbReference type="AlphaFoldDB" id="A0AAJ0BSZ1"/>
<feature type="region of interest" description="Disordered" evidence="2">
    <location>
        <begin position="815"/>
        <end position="856"/>
    </location>
</feature>
<dbReference type="EMBL" id="MU839027">
    <property type="protein sequence ID" value="KAK1763472.1"/>
    <property type="molecule type" value="Genomic_DNA"/>
</dbReference>
<evidence type="ECO:0000256" key="1">
    <source>
        <dbReference type="SAM" id="Coils"/>
    </source>
</evidence>
<evidence type="ECO:0000313" key="3">
    <source>
        <dbReference type="EMBL" id="KAK1763472.1"/>
    </source>
</evidence>
<name>A0AAJ0BSZ1_9PEZI</name>
<reference evidence="3" key="1">
    <citation type="submission" date="2023-06" db="EMBL/GenBank/DDBJ databases">
        <title>Genome-scale phylogeny and comparative genomics of the fungal order Sordariales.</title>
        <authorList>
            <consortium name="Lawrence Berkeley National Laboratory"/>
            <person name="Hensen N."/>
            <person name="Bonometti L."/>
            <person name="Westerberg I."/>
            <person name="Brannstrom I.O."/>
            <person name="Guillou S."/>
            <person name="Cros-Aarteil S."/>
            <person name="Calhoun S."/>
            <person name="Haridas S."/>
            <person name="Kuo A."/>
            <person name="Mondo S."/>
            <person name="Pangilinan J."/>
            <person name="Riley R."/>
            <person name="Labutti K."/>
            <person name="Andreopoulos B."/>
            <person name="Lipzen A."/>
            <person name="Chen C."/>
            <person name="Yanf M."/>
            <person name="Daum C."/>
            <person name="Ng V."/>
            <person name="Clum A."/>
            <person name="Steindorff A."/>
            <person name="Ohm R."/>
            <person name="Martin F."/>
            <person name="Silar P."/>
            <person name="Natvig D."/>
            <person name="Lalanne C."/>
            <person name="Gautier V."/>
            <person name="Ament-Velasquez S.L."/>
            <person name="Kruys A."/>
            <person name="Hutchinson M.I."/>
            <person name="Powell A.J."/>
            <person name="Barry K."/>
            <person name="Miller A.N."/>
            <person name="Grigoriev I.V."/>
            <person name="Debuchy R."/>
            <person name="Gladieux P."/>
            <person name="Thoren M.H."/>
            <person name="Johannesson H."/>
        </authorList>
    </citation>
    <scope>NUCLEOTIDE SEQUENCE</scope>
    <source>
        <strain evidence="3">8032-3</strain>
    </source>
</reference>
<dbReference type="GeneID" id="85313422"/>
<accession>A0AAJ0BSZ1</accession>
<keyword evidence="1" id="KW-0175">Coiled coil</keyword>
<dbReference type="PANTHER" id="PTHR23242">
    <property type="entry name" value="TRANSCRIPTION FACTOR HOXA13"/>
    <property type="match status" value="1"/>
</dbReference>
<evidence type="ECO:0000256" key="2">
    <source>
        <dbReference type="SAM" id="MobiDB-lite"/>
    </source>
</evidence>
<feature type="region of interest" description="Disordered" evidence="2">
    <location>
        <begin position="293"/>
        <end position="348"/>
    </location>
</feature>
<comment type="caution">
    <text evidence="3">The sequence shown here is derived from an EMBL/GenBank/DDBJ whole genome shotgun (WGS) entry which is preliminary data.</text>
</comment>